<name>A0ABP6SVL6_9ACTN</name>
<feature type="region of interest" description="Disordered" evidence="1">
    <location>
        <begin position="35"/>
        <end position="60"/>
    </location>
</feature>
<evidence type="ECO:0000313" key="3">
    <source>
        <dbReference type="Proteomes" id="UP001501676"/>
    </source>
</evidence>
<keyword evidence="3" id="KW-1185">Reference proteome</keyword>
<dbReference type="EMBL" id="BAAAYN010000017">
    <property type="protein sequence ID" value="GAA3386618.1"/>
    <property type="molecule type" value="Genomic_DNA"/>
</dbReference>
<dbReference type="Proteomes" id="UP001501676">
    <property type="component" value="Unassembled WGS sequence"/>
</dbReference>
<gene>
    <name evidence="2" type="ORF">GCM10020369_25240</name>
</gene>
<evidence type="ECO:0000256" key="1">
    <source>
        <dbReference type="SAM" id="MobiDB-lite"/>
    </source>
</evidence>
<organism evidence="2 3">
    <name type="scientific">Cryptosporangium minutisporangium</name>
    <dbReference type="NCBI Taxonomy" id="113569"/>
    <lineage>
        <taxon>Bacteria</taxon>
        <taxon>Bacillati</taxon>
        <taxon>Actinomycetota</taxon>
        <taxon>Actinomycetes</taxon>
        <taxon>Cryptosporangiales</taxon>
        <taxon>Cryptosporangiaceae</taxon>
        <taxon>Cryptosporangium</taxon>
    </lineage>
</organism>
<reference evidence="3" key="1">
    <citation type="journal article" date="2019" name="Int. J. Syst. Evol. Microbiol.">
        <title>The Global Catalogue of Microorganisms (GCM) 10K type strain sequencing project: providing services to taxonomists for standard genome sequencing and annotation.</title>
        <authorList>
            <consortium name="The Broad Institute Genomics Platform"/>
            <consortium name="The Broad Institute Genome Sequencing Center for Infectious Disease"/>
            <person name="Wu L."/>
            <person name="Ma J."/>
        </authorList>
    </citation>
    <scope>NUCLEOTIDE SEQUENCE [LARGE SCALE GENOMIC DNA]</scope>
    <source>
        <strain evidence="3">JCM 9458</strain>
    </source>
</reference>
<sequence>MHIEAGGVTFSAGSTPDIDNVYVYLAARGGGVQWGGKLPDSVPTERPNPTSEPGPTIRGAKSTWWPNGDHTFAAYAGHFGQLDFVWAEGARAIVVIKDLPDGRNTAIRIVESLGVQLGVPTGVPFTFAKPKVPLLRIDITHWNKVGSAFRLFFWERRGIGPGVQIDVATNPAAGLTLETPLEDIGPYQVEHRPIMQTGFETFRFAPRKDVLVAMESRPEGSVATNSVPAAQLASRTIKSFELTGDLQDPSTWKS</sequence>
<dbReference type="RefSeq" id="WP_345728237.1">
    <property type="nucleotide sequence ID" value="NZ_BAAAYN010000017.1"/>
</dbReference>
<protein>
    <submittedName>
        <fullName evidence="2">Uncharacterized protein</fullName>
    </submittedName>
</protein>
<comment type="caution">
    <text evidence="2">The sequence shown here is derived from an EMBL/GenBank/DDBJ whole genome shotgun (WGS) entry which is preliminary data.</text>
</comment>
<proteinExistence type="predicted"/>
<evidence type="ECO:0000313" key="2">
    <source>
        <dbReference type="EMBL" id="GAA3386618.1"/>
    </source>
</evidence>
<accession>A0ABP6SVL6</accession>